<dbReference type="Proteomes" id="UP000182491">
    <property type="component" value="Unassembled WGS sequence"/>
</dbReference>
<name>A0A1I7IE30_9BACT</name>
<feature type="signal peptide" evidence="1">
    <location>
        <begin position="1"/>
        <end position="20"/>
    </location>
</feature>
<evidence type="ECO:0000313" key="2">
    <source>
        <dbReference type="EMBL" id="SFU71223.1"/>
    </source>
</evidence>
<organism evidence="2 3">
    <name type="scientific">Pontibacter akesuensis</name>
    <dbReference type="NCBI Taxonomy" id="388950"/>
    <lineage>
        <taxon>Bacteria</taxon>
        <taxon>Pseudomonadati</taxon>
        <taxon>Bacteroidota</taxon>
        <taxon>Cytophagia</taxon>
        <taxon>Cytophagales</taxon>
        <taxon>Hymenobacteraceae</taxon>
        <taxon>Pontibacter</taxon>
    </lineage>
</organism>
<feature type="chain" id="PRO_5010224369" description="Outer membrane protein beta-barrel domain-containing protein" evidence="1">
    <location>
        <begin position="21"/>
        <end position="236"/>
    </location>
</feature>
<dbReference type="AlphaFoldDB" id="A0A1I7IE30"/>
<evidence type="ECO:0000313" key="3">
    <source>
        <dbReference type="Proteomes" id="UP000182491"/>
    </source>
</evidence>
<dbReference type="RefSeq" id="WP_068837487.1">
    <property type="nucleotide sequence ID" value="NZ_BMXC01000002.1"/>
</dbReference>
<gene>
    <name evidence="2" type="ORF">SAMN04487941_2144</name>
</gene>
<protein>
    <recommendedName>
        <fullName evidence="4">Outer membrane protein beta-barrel domain-containing protein</fullName>
    </recommendedName>
</protein>
<evidence type="ECO:0000256" key="1">
    <source>
        <dbReference type="SAM" id="SignalP"/>
    </source>
</evidence>
<keyword evidence="1" id="KW-0732">Signal</keyword>
<evidence type="ECO:0008006" key="4">
    <source>
        <dbReference type="Google" id="ProtNLM"/>
    </source>
</evidence>
<sequence length="236" mass="27081">MRNKLLLLTLLLCLCQLAQAQTTDSTTAYRHHIGLNTRVVLDRVVEPASLTPLQLIYKYQLSPRSALRATVEGFYATSDSSQSYSVRRDEVTNQTLGGSLGYERQKLLNKVFVLYYGADIFYRREEKSIEMFNRFVDPSQGQIEVEVHVEDRYVTNAFGLRPFVGLRINVSKQFYLSTETAFSLRRERSTQDYIAAFRTYSKDGAIGNPQTTTDYTTHRTNIAYVPINGITLNWLF</sequence>
<keyword evidence="3" id="KW-1185">Reference proteome</keyword>
<dbReference type="STRING" id="388950.GCA_001611675_01397"/>
<dbReference type="EMBL" id="FPCA01000002">
    <property type="protein sequence ID" value="SFU71223.1"/>
    <property type="molecule type" value="Genomic_DNA"/>
</dbReference>
<dbReference type="OrthoDB" id="853865at2"/>
<accession>A0A1I7IE30</accession>
<proteinExistence type="predicted"/>
<reference evidence="3" key="1">
    <citation type="submission" date="2016-10" db="EMBL/GenBank/DDBJ databases">
        <authorList>
            <person name="Varghese N."/>
        </authorList>
    </citation>
    <scope>NUCLEOTIDE SEQUENCE [LARGE SCALE GENOMIC DNA]</scope>
    <source>
        <strain evidence="3">DSM 18820</strain>
    </source>
</reference>